<gene>
    <name evidence="2" type="ORF">B0T11DRAFT_67362</name>
</gene>
<accession>A0A8K0TSJ2</accession>
<comment type="caution">
    <text evidence="2">The sequence shown here is derived from an EMBL/GenBank/DDBJ whole genome shotgun (WGS) entry which is preliminary data.</text>
</comment>
<evidence type="ECO:0000313" key="3">
    <source>
        <dbReference type="Proteomes" id="UP000813385"/>
    </source>
</evidence>
<feature type="region of interest" description="Disordered" evidence="1">
    <location>
        <begin position="53"/>
        <end position="158"/>
    </location>
</feature>
<sequence length="436" mass="48347">MLRAYATQKSVVCGVLALLWIWFLWVYIAQPAGMEGHPHFDVVETQSSPIAEVAHESKPKPVIDNEASPYDKPESVYDKPWTPNQSGTDHADSMKKPATQEEPGSSRDKSETFDKPGTAHDGKDSDTSSAPYDHKPKSPAETDDAPSRPSKSTSSKASAKGGRTLVVYAYAESDSARENLKYFIKKGLNGAADFVFMFNGETDADQLIPDKPNVRVVRRPNTCYDLGAMGEVLRKDDLWKGYSRFITMNASIRGPFLPVWSKDCWMDRYLDRITDEVKLVGMSINCDPRLHVQSMIFATDKVGMRLLLDPALATSGSIDDAFGSASDPVGLSSCYDTWKSAVHAEVGTTGLITAAGYRFDALLTSIHSEATIEMFCAANPEVQDFWWDKHYFGGNIHPYETIFFKANRDVDKAFTASLTEWHLKLKTDSWETCGSS</sequence>
<name>A0A8K0TSJ2_9PEZI</name>
<organism evidence="2 3">
    <name type="scientific">Plectosphaerella cucumerina</name>
    <dbReference type="NCBI Taxonomy" id="40658"/>
    <lineage>
        <taxon>Eukaryota</taxon>
        <taxon>Fungi</taxon>
        <taxon>Dikarya</taxon>
        <taxon>Ascomycota</taxon>
        <taxon>Pezizomycotina</taxon>
        <taxon>Sordariomycetes</taxon>
        <taxon>Hypocreomycetidae</taxon>
        <taxon>Glomerellales</taxon>
        <taxon>Plectosphaerellaceae</taxon>
        <taxon>Plectosphaerella</taxon>
    </lineage>
</organism>
<evidence type="ECO:0000313" key="2">
    <source>
        <dbReference type="EMBL" id="KAH7368784.1"/>
    </source>
</evidence>
<dbReference type="Proteomes" id="UP000813385">
    <property type="component" value="Unassembled WGS sequence"/>
</dbReference>
<proteinExistence type="predicted"/>
<dbReference type="EMBL" id="JAGPXD010000002">
    <property type="protein sequence ID" value="KAH7368784.1"/>
    <property type="molecule type" value="Genomic_DNA"/>
</dbReference>
<keyword evidence="3" id="KW-1185">Reference proteome</keyword>
<dbReference type="OrthoDB" id="526941at2759"/>
<feature type="compositionally biased region" description="Basic and acidic residues" evidence="1">
    <location>
        <begin position="89"/>
        <end position="140"/>
    </location>
</feature>
<feature type="compositionally biased region" description="Low complexity" evidence="1">
    <location>
        <begin position="147"/>
        <end position="158"/>
    </location>
</feature>
<feature type="compositionally biased region" description="Basic and acidic residues" evidence="1">
    <location>
        <begin position="53"/>
        <end position="77"/>
    </location>
</feature>
<dbReference type="AlphaFoldDB" id="A0A8K0TSJ2"/>
<reference evidence="2" key="1">
    <citation type="journal article" date="2021" name="Nat. Commun.">
        <title>Genetic determinants of endophytism in the Arabidopsis root mycobiome.</title>
        <authorList>
            <person name="Mesny F."/>
            <person name="Miyauchi S."/>
            <person name="Thiergart T."/>
            <person name="Pickel B."/>
            <person name="Atanasova L."/>
            <person name="Karlsson M."/>
            <person name="Huettel B."/>
            <person name="Barry K.W."/>
            <person name="Haridas S."/>
            <person name="Chen C."/>
            <person name="Bauer D."/>
            <person name="Andreopoulos W."/>
            <person name="Pangilinan J."/>
            <person name="LaButti K."/>
            <person name="Riley R."/>
            <person name="Lipzen A."/>
            <person name="Clum A."/>
            <person name="Drula E."/>
            <person name="Henrissat B."/>
            <person name="Kohler A."/>
            <person name="Grigoriev I.V."/>
            <person name="Martin F.M."/>
            <person name="Hacquard S."/>
        </authorList>
    </citation>
    <scope>NUCLEOTIDE SEQUENCE</scope>
    <source>
        <strain evidence="2">MPI-CAGE-AT-0016</strain>
    </source>
</reference>
<evidence type="ECO:0000256" key="1">
    <source>
        <dbReference type="SAM" id="MobiDB-lite"/>
    </source>
</evidence>
<protein>
    <submittedName>
        <fullName evidence="2">Uncharacterized protein</fullName>
    </submittedName>
</protein>